<dbReference type="GO" id="GO:0016020">
    <property type="term" value="C:membrane"/>
    <property type="evidence" value="ECO:0007669"/>
    <property type="project" value="UniProtKB-SubCell"/>
</dbReference>
<evidence type="ECO:0000256" key="2">
    <source>
        <dbReference type="ARBA" id="ARBA00022692"/>
    </source>
</evidence>
<accession>A0A5N6NGD7</accession>
<dbReference type="AlphaFoldDB" id="A0A5N6NGD7"/>
<dbReference type="Gene3D" id="3.30.40.10">
    <property type="entry name" value="Zinc/RING finger domain, C3HC4 (zinc finger)"/>
    <property type="match status" value="1"/>
</dbReference>
<keyword evidence="6 10" id="KW-1133">Transmembrane helix</keyword>
<feature type="domain" description="RING-type" evidence="11">
    <location>
        <begin position="99"/>
        <end position="141"/>
    </location>
</feature>
<dbReference type="UniPathway" id="UPA00143"/>
<evidence type="ECO:0000256" key="8">
    <source>
        <dbReference type="ARBA" id="ARBA00024209"/>
    </source>
</evidence>
<dbReference type="GO" id="GO:0008270">
    <property type="term" value="F:zinc ion binding"/>
    <property type="evidence" value="ECO:0007669"/>
    <property type="project" value="UniProtKB-KW"/>
</dbReference>
<dbReference type="SMART" id="SM00184">
    <property type="entry name" value="RING"/>
    <property type="match status" value="1"/>
</dbReference>
<name>A0A5N6NGD7_9ASTR</name>
<evidence type="ECO:0000256" key="10">
    <source>
        <dbReference type="SAM" id="Phobius"/>
    </source>
</evidence>
<dbReference type="Proteomes" id="UP000326396">
    <property type="component" value="Linkage Group LG2"/>
</dbReference>
<evidence type="ECO:0000256" key="5">
    <source>
        <dbReference type="ARBA" id="ARBA00022833"/>
    </source>
</evidence>
<keyword evidence="13" id="KW-1185">Reference proteome</keyword>
<dbReference type="PROSITE" id="PS50089">
    <property type="entry name" value="ZF_RING_2"/>
    <property type="match status" value="1"/>
</dbReference>
<keyword evidence="3" id="KW-0479">Metal-binding</keyword>
<dbReference type="Pfam" id="PF13639">
    <property type="entry name" value="zf-RING_2"/>
    <property type="match status" value="1"/>
</dbReference>
<dbReference type="SUPFAM" id="SSF57850">
    <property type="entry name" value="RING/U-box"/>
    <property type="match status" value="1"/>
</dbReference>
<keyword evidence="2 10" id="KW-0812">Transmembrane</keyword>
<dbReference type="InterPro" id="IPR013083">
    <property type="entry name" value="Znf_RING/FYVE/PHD"/>
</dbReference>
<evidence type="ECO:0000256" key="4">
    <source>
        <dbReference type="ARBA" id="ARBA00022771"/>
    </source>
</evidence>
<dbReference type="PANTHER" id="PTHR46539:SF1">
    <property type="entry name" value="E3 UBIQUITIN-PROTEIN LIGASE ATL42"/>
    <property type="match status" value="1"/>
</dbReference>
<dbReference type="PANTHER" id="PTHR46539">
    <property type="entry name" value="E3 UBIQUITIN-PROTEIN LIGASE ATL42"/>
    <property type="match status" value="1"/>
</dbReference>
<keyword evidence="7 10" id="KW-0472">Membrane</keyword>
<evidence type="ECO:0000256" key="9">
    <source>
        <dbReference type="PROSITE-ProRule" id="PRU00175"/>
    </source>
</evidence>
<proteinExistence type="inferred from homology"/>
<comment type="caution">
    <text evidence="12">The sequence shown here is derived from an EMBL/GenBank/DDBJ whole genome shotgun (WGS) entry which is preliminary data.</text>
</comment>
<dbReference type="EMBL" id="SZYD01000012">
    <property type="protein sequence ID" value="KAD4585998.1"/>
    <property type="molecule type" value="Genomic_DNA"/>
</dbReference>
<evidence type="ECO:0000313" key="13">
    <source>
        <dbReference type="Proteomes" id="UP000326396"/>
    </source>
</evidence>
<evidence type="ECO:0000256" key="7">
    <source>
        <dbReference type="ARBA" id="ARBA00023136"/>
    </source>
</evidence>
<dbReference type="GO" id="GO:0016567">
    <property type="term" value="P:protein ubiquitination"/>
    <property type="evidence" value="ECO:0007669"/>
    <property type="project" value="UniProtKB-UniPathway"/>
</dbReference>
<sequence>MSINGTRTFHWQDDDLDDDDDIQIHGNTRLYILILFSIILLITIIFFIYSRCERTSSVHRSIPSSCQIRGLNAAAIDSLPITVHRSQALKETNETTSECSICLGVFEDGEKVKVLPVCCHRYHCECVDKWLLTQSSCPVCRTSVRVDSPV</sequence>
<comment type="similarity">
    <text evidence="8">Belongs to the RING-type zinc finger family. ATL subfamily.</text>
</comment>
<keyword evidence="5" id="KW-0862">Zinc</keyword>
<comment type="subcellular location">
    <subcellularLocation>
        <location evidence="1">Membrane</location>
    </subcellularLocation>
</comment>
<evidence type="ECO:0000313" key="12">
    <source>
        <dbReference type="EMBL" id="KAD4585998.1"/>
    </source>
</evidence>
<protein>
    <recommendedName>
        <fullName evidence="11">RING-type domain-containing protein</fullName>
    </recommendedName>
</protein>
<dbReference type="OrthoDB" id="8062037at2759"/>
<feature type="transmembrane region" description="Helical" evidence="10">
    <location>
        <begin position="30"/>
        <end position="50"/>
    </location>
</feature>
<gene>
    <name evidence="12" type="ORF">E3N88_23599</name>
</gene>
<evidence type="ECO:0000256" key="1">
    <source>
        <dbReference type="ARBA" id="ARBA00004370"/>
    </source>
</evidence>
<evidence type="ECO:0000259" key="11">
    <source>
        <dbReference type="PROSITE" id="PS50089"/>
    </source>
</evidence>
<evidence type="ECO:0000256" key="3">
    <source>
        <dbReference type="ARBA" id="ARBA00022723"/>
    </source>
</evidence>
<reference evidence="12 13" key="1">
    <citation type="submission" date="2019-05" db="EMBL/GenBank/DDBJ databases">
        <title>Mikania micrantha, genome provides insights into the molecular mechanism of rapid growth.</title>
        <authorList>
            <person name="Liu B."/>
        </authorList>
    </citation>
    <scope>NUCLEOTIDE SEQUENCE [LARGE SCALE GENOMIC DNA]</scope>
    <source>
        <strain evidence="12">NLD-2019</strain>
        <tissue evidence="12">Leaf</tissue>
    </source>
</reference>
<keyword evidence="4 9" id="KW-0863">Zinc-finger</keyword>
<organism evidence="12 13">
    <name type="scientific">Mikania micrantha</name>
    <name type="common">bitter vine</name>
    <dbReference type="NCBI Taxonomy" id="192012"/>
    <lineage>
        <taxon>Eukaryota</taxon>
        <taxon>Viridiplantae</taxon>
        <taxon>Streptophyta</taxon>
        <taxon>Embryophyta</taxon>
        <taxon>Tracheophyta</taxon>
        <taxon>Spermatophyta</taxon>
        <taxon>Magnoliopsida</taxon>
        <taxon>eudicotyledons</taxon>
        <taxon>Gunneridae</taxon>
        <taxon>Pentapetalae</taxon>
        <taxon>asterids</taxon>
        <taxon>campanulids</taxon>
        <taxon>Asterales</taxon>
        <taxon>Asteraceae</taxon>
        <taxon>Asteroideae</taxon>
        <taxon>Heliantheae alliance</taxon>
        <taxon>Eupatorieae</taxon>
        <taxon>Mikania</taxon>
    </lineage>
</organism>
<dbReference type="InterPro" id="IPR001841">
    <property type="entry name" value="Znf_RING"/>
</dbReference>
<evidence type="ECO:0000256" key="6">
    <source>
        <dbReference type="ARBA" id="ARBA00022989"/>
    </source>
</evidence>